<keyword evidence="5" id="KW-0472">Membrane</keyword>
<evidence type="ECO:0000256" key="2">
    <source>
        <dbReference type="ARBA" id="ARBA00023224"/>
    </source>
</evidence>
<reference evidence="8 9" key="1">
    <citation type="submission" date="2020-02" db="EMBL/GenBank/DDBJ databases">
        <title>Shewanella WXL01 sp. nov., a marine bacterium isolated from green algae in Luhuitou Fringing Reef (Northern South China Sea).</title>
        <authorList>
            <person name="Wang X."/>
        </authorList>
    </citation>
    <scope>NUCLEOTIDE SEQUENCE [LARGE SCALE GENOMIC DNA]</scope>
    <source>
        <strain evidence="8 9">MCCC 1A01895</strain>
    </source>
</reference>
<feature type="domain" description="HAMP" evidence="7">
    <location>
        <begin position="207"/>
        <end position="261"/>
    </location>
</feature>
<dbReference type="InterPro" id="IPR004089">
    <property type="entry name" value="MCPsignal_dom"/>
</dbReference>
<dbReference type="CDD" id="cd11386">
    <property type="entry name" value="MCP_signal"/>
    <property type="match status" value="1"/>
</dbReference>
<keyword evidence="5" id="KW-0812">Transmembrane</keyword>
<keyword evidence="5" id="KW-1133">Transmembrane helix</keyword>
<feature type="domain" description="Methyl-accepting transducer" evidence="6">
    <location>
        <begin position="266"/>
        <end position="502"/>
    </location>
</feature>
<dbReference type="PROSITE" id="PS50885">
    <property type="entry name" value="HAMP"/>
    <property type="match status" value="1"/>
</dbReference>
<comment type="similarity">
    <text evidence="3">Belongs to the methyl-accepting chemotaxis (MCP) protein family.</text>
</comment>
<dbReference type="Pfam" id="PF00672">
    <property type="entry name" value="HAMP"/>
    <property type="match status" value="1"/>
</dbReference>
<keyword evidence="9" id="KW-1185">Reference proteome</keyword>
<evidence type="ECO:0000256" key="5">
    <source>
        <dbReference type="SAM" id="Phobius"/>
    </source>
</evidence>
<name>A0ABS5I0X5_9GAMM</name>
<gene>
    <name evidence="8" type="ORF">G3R48_03425</name>
</gene>
<dbReference type="PANTHER" id="PTHR32089:SF112">
    <property type="entry name" value="LYSOZYME-LIKE PROTEIN-RELATED"/>
    <property type="match status" value="1"/>
</dbReference>
<comment type="subcellular location">
    <subcellularLocation>
        <location evidence="1">Membrane</location>
    </subcellularLocation>
</comment>
<dbReference type="PANTHER" id="PTHR32089">
    <property type="entry name" value="METHYL-ACCEPTING CHEMOTAXIS PROTEIN MCPB"/>
    <property type="match status" value="1"/>
</dbReference>
<dbReference type="Gene3D" id="1.10.287.950">
    <property type="entry name" value="Methyl-accepting chemotaxis protein"/>
    <property type="match status" value="1"/>
</dbReference>
<evidence type="ECO:0000256" key="4">
    <source>
        <dbReference type="PROSITE-ProRule" id="PRU00284"/>
    </source>
</evidence>
<sequence length="538" mass="58749">MKLTNLKISHRITILTVVAIISFVIAAVVNKSTSNANEARLDLIQEQLYPALNLTTINDGLLLQLDQLIQTTVTTGDEESLDTVAQMVEQIAANLSTLSQLFPSQRSDNDNLKKELNTYHSNAKTLVNEFLKDDVDFNKIKHQAAENAERYQVLTKHFVAKKQNFADQFEQSIQSTKLAATEANQLFLIISIVTALLMIVMGVTVSKSIIGTLNNVTQSLQNISEGEGDLRARISYTGNDEISSLVYWFNQFVSKLQASIAETKQTTDSLSRVSANLLDGSQKSEQTVQQQNAAIEQISHAMREMFVSVSQISEYAANAAVEAENANQESQHGQQVVSQAVTTINQLAQEVQTTAVVVNQLEAFTSNVNDILDTIRGIADQTNLLALNAAIEAARAGEQGRGFAVVADEVRTLASRTQASTTEIQQVLQELQTTSKQAVEAMQRGIETADQGVKTTSLAGDALTSITIKVSAITEVNEQIAAATEEQHTTSKLIEQYVSDIETKGSQVKSTTDEMGAISYDIQNISKNLQVITDQFKV</sequence>
<dbReference type="Proteomes" id="UP000811844">
    <property type="component" value="Unassembled WGS sequence"/>
</dbReference>
<evidence type="ECO:0000259" key="6">
    <source>
        <dbReference type="PROSITE" id="PS50111"/>
    </source>
</evidence>
<dbReference type="InterPro" id="IPR003660">
    <property type="entry name" value="HAMP_dom"/>
</dbReference>
<dbReference type="SUPFAM" id="SSF58104">
    <property type="entry name" value="Methyl-accepting chemotaxis protein (MCP) signaling domain"/>
    <property type="match status" value="1"/>
</dbReference>
<comment type="caution">
    <text evidence="8">The sequence shown here is derived from an EMBL/GenBank/DDBJ whole genome shotgun (WGS) entry which is preliminary data.</text>
</comment>
<feature type="transmembrane region" description="Helical" evidence="5">
    <location>
        <begin position="12"/>
        <end position="29"/>
    </location>
</feature>
<dbReference type="Pfam" id="PF00015">
    <property type="entry name" value="MCPsignal"/>
    <property type="match status" value="1"/>
</dbReference>
<evidence type="ECO:0000313" key="9">
    <source>
        <dbReference type="Proteomes" id="UP000811844"/>
    </source>
</evidence>
<evidence type="ECO:0000259" key="7">
    <source>
        <dbReference type="PROSITE" id="PS50885"/>
    </source>
</evidence>
<proteinExistence type="inferred from homology"/>
<organism evidence="8 9">
    <name type="scientific">Shewanella intestini</name>
    <dbReference type="NCBI Taxonomy" id="2017544"/>
    <lineage>
        <taxon>Bacteria</taxon>
        <taxon>Pseudomonadati</taxon>
        <taxon>Pseudomonadota</taxon>
        <taxon>Gammaproteobacteria</taxon>
        <taxon>Alteromonadales</taxon>
        <taxon>Shewanellaceae</taxon>
        <taxon>Shewanella</taxon>
    </lineage>
</organism>
<protein>
    <submittedName>
        <fullName evidence="8">Methyl-accepting chemotaxis protein</fullName>
    </submittedName>
</protein>
<accession>A0ABS5I0X5</accession>
<dbReference type="SMART" id="SM00304">
    <property type="entry name" value="HAMP"/>
    <property type="match status" value="1"/>
</dbReference>
<evidence type="ECO:0000256" key="3">
    <source>
        <dbReference type="ARBA" id="ARBA00029447"/>
    </source>
</evidence>
<dbReference type="RefSeq" id="WP_153663125.1">
    <property type="nucleotide sequence ID" value="NZ_JAAIKR010000002.1"/>
</dbReference>
<dbReference type="SMART" id="SM00283">
    <property type="entry name" value="MA"/>
    <property type="match status" value="1"/>
</dbReference>
<dbReference type="EMBL" id="JAAIKR010000002">
    <property type="protein sequence ID" value="MBR9727045.1"/>
    <property type="molecule type" value="Genomic_DNA"/>
</dbReference>
<keyword evidence="2 4" id="KW-0807">Transducer</keyword>
<dbReference type="CDD" id="cd06225">
    <property type="entry name" value="HAMP"/>
    <property type="match status" value="1"/>
</dbReference>
<evidence type="ECO:0000313" key="8">
    <source>
        <dbReference type="EMBL" id="MBR9727045.1"/>
    </source>
</evidence>
<feature type="transmembrane region" description="Helical" evidence="5">
    <location>
        <begin position="186"/>
        <end position="205"/>
    </location>
</feature>
<evidence type="ECO:0000256" key="1">
    <source>
        <dbReference type="ARBA" id="ARBA00004370"/>
    </source>
</evidence>
<dbReference type="PROSITE" id="PS50111">
    <property type="entry name" value="CHEMOTAXIS_TRANSDUC_2"/>
    <property type="match status" value="1"/>
</dbReference>